<evidence type="ECO:0000256" key="1">
    <source>
        <dbReference type="RuleBase" id="RU365074"/>
    </source>
</evidence>
<evidence type="ECO:0000313" key="4">
    <source>
        <dbReference type="Proteomes" id="UP000708208"/>
    </source>
</evidence>
<keyword evidence="1" id="KW-0808">Transferase</keyword>
<sequence>MGKTRPNKKINNNVQKSKPKKLAKGSKKTKKGVQKGQKDLKQKKKWRKSANEVESPVASSSSNVSSFIIPETKTDKTEKGKQLSLREKMLKRLDAARFRQVNEDLDSVKNANPKQAFGSEQQVFAKYHETYRERIQNWPVDPLNLIVTWIKETVPISSTIADFGCGEARLAQSVPHTVHSFDLFALNEYVTACDMSDCPLEDESVDVSIFCLSLMGIDISKFICEANRVLKKRGILKMAEVASRFQDTTYSSFIQKMKKFGFVINAENDNDNKSLQSNGDVFFMFEFRKIRPVNQVNGKVPSLKLSPCIYKRR</sequence>
<dbReference type="PANTHER" id="PTHR12787:SF0">
    <property type="entry name" value="RIBOSOMAL RNA-PROCESSING PROTEIN 8"/>
    <property type="match status" value="1"/>
</dbReference>
<proteinExistence type="inferred from homology"/>
<dbReference type="OrthoDB" id="10258825at2759"/>
<dbReference type="GO" id="GO:0033553">
    <property type="term" value="C:rDNA heterochromatin"/>
    <property type="evidence" value="ECO:0007669"/>
    <property type="project" value="TreeGrafter"/>
</dbReference>
<evidence type="ECO:0000313" key="3">
    <source>
        <dbReference type="EMBL" id="CAG7785537.1"/>
    </source>
</evidence>
<comment type="caution">
    <text evidence="3">The sequence shown here is derived from an EMBL/GenBank/DDBJ whole genome shotgun (WGS) entry which is preliminary data.</text>
</comment>
<dbReference type="EMBL" id="CAJVCH010298394">
    <property type="protein sequence ID" value="CAG7785537.1"/>
    <property type="molecule type" value="Genomic_DNA"/>
</dbReference>
<dbReference type="EC" id="2.1.1.-" evidence="1"/>
<dbReference type="InterPro" id="IPR007823">
    <property type="entry name" value="RRP8"/>
</dbReference>
<evidence type="ECO:0000256" key="2">
    <source>
        <dbReference type="SAM" id="MobiDB-lite"/>
    </source>
</evidence>
<dbReference type="GO" id="GO:0008168">
    <property type="term" value="F:methyltransferase activity"/>
    <property type="evidence" value="ECO:0007669"/>
    <property type="project" value="UniProtKB-KW"/>
</dbReference>
<keyword evidence="1" id="KW-0489">Methyltransferase</keyword>
<dbReference type="GO" id="GO:0005730">
    <property type="term" value="C:nucleolus"/>
    <property type="evidence" value="ECO:0007669"/>
    <property type="project" value="UniProtKB-SubCell"/>
</dbReference>
<dbReference type="PANTHER" id="PTHR12787">
    <property type="entry name" value="RIBOSOMAL RNA-PROCESSING PROTEIN 8"/>
    <property type="match status" value="1"/>
</dbReference>
<name>A0A8J2KIG0_9HEXA</name>
<organism evidence="3 4">
    <name type="scientific">Allacma fusca</name>
    <dbReference type="NCBI Taxonomy" id="39272"/>
    <lineage>
        <taxon>Eukaryota</taxon>
        <taxon>Metazoa</taxon>
        <taxon>Ecdysozoa</taxon>
        <taxon>Arthropoda</taxon>
        <taxon>Hexapoda</taxon>
        <taxon>Collembola</taxon>
        <taxon>Symphypleona</taxon>
        <taxon>Sminthuridae</taxon>
        <taxon>Allacma</taxon>
    </lineage>
</organism>
<gene>
    <name evidence="3" type="ORF">AFUS01_LOCUS24155</name>
</gene>
<dbReference type="GO" id="GO:0032259">
    <property type="term" value="P:methylation"/>
    <property type="evidence" value="ECO:0007669"/>
    <property type="project" value="UniProtKB-KW"/>
</dbReference>
<feature type="compositionally biased region" description="Basic residues" evidence="2">
    <location>
        <begin position="17"/>
        <end position="33"/>
    </location>
</feature>
<dbReference type="GO" id="GO:0006364">
    <property type="term" value="P:rRNA processing"/>
    <property type="evidence" value="ECO:0007669"/>
    <property type="project" value="UniProtKB-UniRule"/>
</dbReference>
<accession>A0A8J2KIG0</accession>
<comment type="subcellular location">
    <subcellularLocation>
        <location evidence="1">Nucleus</location>
        <location evidence="1">Nucleolus</location>
    </subcellularLocation>
</comment>
<dbReference type="GO" id="GO:0005677">
    <property type="term" value="C:chromatin silencing complex"/>
    <property type="evidence" value="ECO:0007669"/>
    <property type="project" value="TreeGrafter"/>
</dbReference>
<comment type="function">
    <text evidence="1">Probable methyltransferase required to silence rDNA.</text>
</comment>
<dbReference type="GO" id="GO:0046015">
    <property type="term" value="P:regulation of transcription by glucose"/>
    <property type="evidence" value="ECO:0007669"/>
    <property type="project" value="TreeGrafter"/>
</dbReference>
<keyword evidence="1" id="KW-0539">Nucleus</keyword>
<comment type="similarity">
    <text evidence="1">Belongs to the methyltransferase superfamily. RRP8 family.</text>
</comment>
<keyword evidence="1" id="KW-0949">S-adenosyl-L-methionine</keyword>
<dbReference type="GO" id="GO:0042149">
    <property type="term" value="P:cellular response to glucose starvation"/>
    <property type="evidence" value="ECO:0007669"/>
    <property type="project" value="TreeGrafter"/>
</dbReference>
<dbReference type="Proteomes" id="UP000708208">
    <property type="component" value="Unassembled WGS sequence"/>
</dbReference>
<keyword evidence="1" id="KW-0698">rRNA processing</keyword>
<feature type="region of interest" description="Disordered" evidence="2">
    <location>
        <begin position="1"/>
        <end position="57"/>
    </location>
</feature>
<dbReference type="AlphaFoldDB" id="A0A8J2KIG0"/>
<protein>
    <recommendedName>
        <fullName evidence="1">Ribosomal RNA-processing protein 8</fullName>
        <ecNumber evidence="1">2.1.1.-</ecNumber>
    </recommendedName>
</protein>
<dbReference type="Pfam" id="PF05148">
    <property type="entry name" value="Methyltransf_8"/>
    <property type="match status" value="1"/>
</dbReference>
<dbReference type="FunFam" id="3.40.50.150:FF:000068">
    <property type="entry name" value="Ribosomal RNA-processing protein 8"/>
    <property type="match status" value="1"/>
</dbReference>
<keyword evidence="4" id="KW-1185">Reference proteome</keyword>
<dbReference type="GO" id="GO:0000183">
    <property type="term" value="P:rDNA heterochromatin formation"/>
    <property type="evidence" value="ECO:0007669"/>
    <property type="project" value="TreeGrafter"/>
</dbReference>
<reference evidence="3" key="1">
    <citation type="submission" date="2021-06" db="EMBL/GenBank/DDBJ databases">
        <authorList>
            <person name="Hodson N. C."/>
            <person name="Mongue J. A."/>
            <person name="Jaron S. K."/>
        </authorList>
    </citation>
    <scope>NUCLEOTIDE SEQUENCE</scope>
</reference>